<feature type="domain" description="Plastocyanin-like" evidence="5">
    <location>
        <begin position="67"/>
        <end position="181"/>
    </location>
</feature>
<protein>
    <submittedName>
        <fullName evidence="6">Multicopper oxidase with three cupredoxin domains (Includes cell division protein FtsP and spore coat protein CotA)</fullName>
    </submittedName>
</protein>
<dbReference type="Pfam" id="PF07731">
    <property type="entry name" value="Cu-oxidase_2"/>
    <property type="match status" value="1"/>
</dbReference>
<dbReference type="InterPro" id="IPR001117">
    <property type="entry name" value="Cu-oxidase_2nd"/>
</dbReference>
<dbReference type="PANTHER" id="PTHR11709">
    <property type="entry name" value="MULTI-COPPER OXIDASE"/>
    <property type="match status" value="1"/>
</dbReference>
<dbReference type="EMBL" id="FOVM01000003">
    <property type="protein sequence ID" value="SFN61894.1"/>
    <property type="molecule type" value="Genomic_DNA"/>
</dbReference>
<keyword evidence="6" id="KW-0132">Cell division</keyword>
<dbReference type="CDD" id="cd13881">
    <property type="entry name" value="CuRO_2_McoC_like"/>
    <property type="match status" value="1"/>
</dbReference>
<dbReference type="InterPro" id="IPR045087">
    <property type="entry name" value="Cu-oxidase_fam"/>
</dbReference>
<sequence length="489" mass="52621">MEPISRRTALTLGGLGLAGTTVGAAGLLWTSTSGIDTQTRAGEQLREPFELRSADGRLQLRLDAARGTAQIGGRSASVLSYNGGIPGPTLRLKAGDRLALSLNNDLVDPTNLHVHGLHVSPQDNGDNPFVMVEPGDAFDYEYQLPADHPPGVYWYHPHHHGAVADQIFGGLYGAIIVEDPKSIDAARERVLVISDITLDGRGSIAAVSPMEQMLGREGEIVLVNGQVNPTLNARPGERERWRIVNACVSRYLRLQLGGQRMQLLGIDSGRFAKPRTVEEIVLTPGNRADVLVTMAVGTAILETQSYDRGSAGGMMGGNGRPRSGTAAGRAQLATLAVAGETVPAAAEVPVQLMPRDLRGSVVTARRELTFAMDMGGMMGPNGMMSFTINGQRFDRKRVDVTVAAGSTEEWTLRNTSPMDHPMHLHVWPMQLVGDNSGSAAAVWQDVVNVPARGQVRVRIVFDGFRGRSVYHCHILDHEDNGMMGVIEAR</sequence>
<evidence type="ECO:0000313" key="6">
    <source>
        <dbReference type="EMBL" id="SFN61894.1"/>
    </source>
</evidence>
<evidence type="ECO:0000256" key="1">
    <source>
        <dbReference type="ARBA" id="ARBA00022723"/>
    </source>
</evidence>
<dbReference type="Pfam" id="PF07732">
    <property type="entry name" value="Cu-oxidase_3"/>
    <property type="match status" value="1"/>
</dbReference>
<evidence type="ECO:0000256" key="2">
    <source>
        <dbReference type="ARBA" id="ARBA00023002"/>
    </source>
</evidence>
<dbReference type="RefSeq" id="WP_090710104.1">
    <property type="nucleotide sequence ID" value="NZ_FOVM01000003.1"/>
</dbReference>
<dbReference type="CDD" id="cd13900">
    <property type="entry name" value="CuRO_3_Tth-MCO_like"/>
    <property type="match status" value="1"/>
</dbReference>
<keyword evidence="6" id="KW-0946">Virion</keyword>
<proteinExistence type="predicted"/>
<dbReference type="InterPro" id="IPR002355">
    <property type="entry name" value="Cu_oxidase_Cu_BS"/>
</dbReference>
<keyword evidence="6" id="KW-0131">Cell cycle</keyword>
<name>A0A1I5AHE3_9MICO</name>
<evidence type="ECO:0000259" key="3">
    <source>
        <dbReference type="Pfam" id="PF00394"/>
    </source>
</evidence>
<feature type="domain" description="Plastocyanin-like" evidence="3">
    <location>
        <begin position="218"/>
        <end position="294"/>
    </location>
</feature>
<dbReference type="InterPro" id="IPR011706">
    <property type="entry name" value="Cu-oxidase_C"/>
</dbReference>
<keyword evidence="7" id="KW-1185">Reference proteome</keyword>
<evidence type="ECO:0000259" key="4">
    <source>
        <dbReference type="Pfam" id="PF07731"/>
    </source>
</evidence>
<keyword evidence="1" id="KW-0479">Metal-binding</keyword>
<dbReference type="OrthoDB" id="345021at2"/>
<dbReference type="GO" id="GO:0016491">
    <property type="term" value="F:oxidoreductase activity"/>
    <property type="evidence" value="ECO:0007669"/>
    <property type="project" value="UniProtKB-KW"/>
</dbReference>
<accession>A0A1I5AHE3</accession>
<dbReference type="InterPro" id="IPR008972">
    <property type="entry name" value="Cupredoxin"/>
</dbReference>
<reference evidence="7" key="1">
    <citation type="submission" date="2016-10" db="EMBL/GenBank/DDBJ databases">
        <authorList>
            <person name="Varghese N."/>
            <person name="Submissions S."/>
        </authorList>
    </citation>
    <scope>NUCLEOTIDE SEQUENCE [LARGE SCALE GENOMIC DNA]</scope>
    <source>
        <strain evidence="7">CGMCC 1.11101</strain>
    </source>
</reference>
<dbReference type="Gene3D" id="2.60.40.420">
    <property type="entry name" value="Cupredoxins - blue copper proteins"/>
    <property type="match status" value="3"/>
</dbReference>
<evidence type="ECO:0000259" key="5">
    <source>
        <dbReference type="Pfam" id="PF07732"/>
    </source>
</evidence>
<dbReference type="AlphaFoldDB" id="A0A1I5AHE3"/>
<dbReference type="GO" id="GO:0005507">
    <property type="term" value="F:copper ion binding"/>
    <property type="evidence" value="ECO:0007669"/>
    <property type="project" value="InterPro"/>
</dbReference>
<keyword evidence="2" id="KW-0560">Oxidoreductase</keyword>
<keyword evidence="6" id="KW-0167">Capsid protein</keyword>
<dbReference type="InterPro" id="IPR011707">
    <property type="entry name" value="Cu-oxidase-like_N"/>
</dbReference>
<dbReference type="Pfam" id="PF00394">
    <property type="entry name" value="Cu-oxidase"/>
    <property type="match status" value="1"/>
</dbReference>
<dbReference type="PANTHER" id="PTHR11709:SF2">
    <property type="entry name" value="MULTICOPPER OXIDASE LPR1"/>
    <property type="match status" value="1"/>
</dbReference>
<dbReference type="PROSITE" id="PS00080">
    <property type="entry name" value="MULTICOPPER_OXIDASE2"/>
    <property type="match status" value="1"/>
</dbReference>
<feature type="domain" description="Plastocyanin-like" evidence="4">
    <location>
        <begin position="383"/>
        <end position="486"/>
    </location>
</feature>
<dbReference type="STRING" id="995034.SAMN05216219_1468"/>
<dbReference type="CDD" id="cd13853">
    <property type="entry name" value="CuRO_1_Tth-MCO_like"/>
    <property type="match status" value="1"/>
</dbReference>
<dbReference type="GO" id="GO:0051301">
    <property type="term" value="P:cell division"/>
    <property type="evidence" value="ECO:0007669"/>
    <property type="project" value="UniProtKB-KW"/>
</dbReference>
<organism evidence="6 7">
    <name type="scientific">Mycetocola miduiensis</name>
    <dbReference type="NCBI Taxonomy" id="995034"/>
    <lineage>
        <taxon>Bacteria</taxon>
        <taxon>Bacillati</taxon>
        <taxon>Actinomycetota</taxon>
        <taxon>Actinomycetes</taxon>
        <taxon>Micrococcales</taxon>
        <taxon>Microbacteriaceae</taxon>
        <taxon>Mycetocola</taxon>
    </lineage>
</organism>
<dbReference type="SUPFAM" id="SSF49503">
    <property type="entry name" value="Cupredoxins"/>
    <property type="match status" value="3"/>
</dbReference>
<gene>
    <name evidence="6" type="ORF">SAMN05216219_1468</name>
</gene>
<dbReference type="Proteomes" id="UP000198867">
    <property type="component" value="Unassembled WGS sequence"/>
</dbReference>
<evidence type="ECO:0000313" key="7">
    <source>
        <dbReference type="Proteomes" id="UP000198867"/>
    </source>
</evidence>